<dbReference type="SUPFAM" id="SSF53474">
    <property type="entry name" value="alpha/beta-Hydrolases"/>
    <property type="match status" value="1"/>
</dbReference>
<dbReference type="OrthoDB" id="10249433at2759"/>
<proteinExistence type="predicted"/>
<sequence>MIRLVTDIANKSLLILSCSYAAILGALCLFQRKLQYFPTAEVPTLDSLPTAFRRVEEFEVHVIDGLKLKGWLWRQKSSPVLILHLHGNAGNRFHRLYWANEIVKRTSCSVALFDYRGFGGNPGRISEDGLIKDAVAAITWAYTNAKRNSQKLVLHLESIGSAVGLSALLKMAVEVRVDGIVVEGGLCSCYDLARSMLPFVPVKLLLRDKWNLTIQGAQELDEDINFLSLHGKADRIVPLWCGTKLFEAVSCRHKKFIAFEFGDHNDLIIQPGYLDALLEFYAEVERKDT</sequence>
<dbReference type="PANTHER" id="PTHR12277">
    <property type="entry name" value="ALPHA/BETA HYDROLASE DOMAIN-CONTAINING PROTEIN"/>
    <property type="match status" value="1"/>
</dbReference>
<keyword evidence="1" id="KW-1133">Transmembrane helix</keyword>
<dbReference type="Gene3D" id="3.40.50.1820">
    <property type="entry name" value="alpha/beta hydrolase"/>
    <property type="match status" value="1"/>
</dbReference>
<protein>
    <submittedName>
        <fullName evidence="2">Protein bem46-like protein</fullName>
    </submittedName>
</protein>
<keyword evidence="1" id="KW-0472">Membrane</keyword>
<dbReference type="GeneID" id="5000096"/>
<dbReference type="OMA" id="WLPEQGY"/>
<dbReference type="Proteomes" id="UP000001568">
    <property type="component" value="Chromosome 2"/>
</dbReference>
<dbReference type="HOGENOM" id="CLU_029375_2_1_1"/>
<dbReference type="EMBL" id="CP000582">
    <property type="protein sequence ID" value="ABO94480.1"/>
    <property type="molecule type" value="Genomic_DNA"/>
</dbReference>
<evidence type="ECO:0000313" key="3">
    <source>
        <dbReference type="Proteomes" id="UP000001568"/>
    </source>
</evidence>
<dbReference type="AlphaFoldDB" id="A4RSU3"/>
<accession>A4RSU3</accession>
<dbReference type="InterPro" id="IPR029058">
    <property type="entry name" value="AB_hydrolase_fold"/>
</dbReference>
<dbReference type="Gramene" id="ABO94480">
    <property type="protein sequence ID" value="ABO94480"/>
    <property type="gene ID" value="OSTLU_119577"/>
</dbReference>
<gene>
    <name evidence="2" type="primary">Bem46</name>
    <name evidence="2" type="ORF">OSTLU_119577</name>
</gene>
<name>A4RSU3_OSTLU</name>
<organism evidence="2 3">
    <name type="scientific">Ostreococcus lucimarinus (strain CCE9901)</name>
    <dbReference type="NCBI Taxonomy" id="436017"/>
    <lineage>
        <taxon>Eukaryota</taxon>
        <taxon>Viridiplantae</taxon>
        <taxon>Chlorophyta</taxon>
        <taxon>Mamiellophyceae</taxon>
        <taxon>Mamiellales</taxon>
        <taxon>Bathycoccaceae</taxon>
        <taxon>Ostreococcus</taxon>
    </lineage>
</organism>
<dbReference type="KEGG" id="olu:OSTLU_119577"/>
<evidence type="ECO:0000313" key="2">
    <source>
        <dbReference type="EMBL" id="ABO94480.1"/>
    </source>
</evidence>
<dbReference type="RefSeq" id="XP_001416187.1">
    <property type="nucleotide sequence ID" value="XM_001416150.1"/>
</dbReference>
<keyword evidence="1" id="KW-0812">Transmembrane</keyword>
<keyword evidence="3" id="KW-1185">Reference proteome</keyword>
<evidence type="ECO:0000256" key="1">
    <source>
        <dbReference type="SAM" id="Phobius"/>
    </source>
</evidence>
<reference evidence="2 3" key="1">
    <citation type="journal article" date="2007" name="Proc. Natl. Acad. Sci. U.S.A.">
        <title>The tiny eukaryote Ostreococcus provides genomic insights into the paradox of plankton speciation.</title>
        <authorList>
            <person name="Palenik B."/>
            <person name="Grimwood J."/>
            <person name="Aerts A."/>
            <person name="Rouze P."/>
            <person name="Salamov A."/>
            <person name="Putnam N."/>
            <person name="Dupont C."/>
            <person name="Jorgensen R."/>
            <person name="Derelle E."/>
            <person name="Rombauts S."/>
            <person name="Zhou K."/>
            <person name="Otillar R."/>
            <person name="Merchant S.S."/>
            <person name="Podell S."/>
            <person name="Gaasterland T."/>
            <person name="Napoli C."/>
            <person name="Gendler K."/>
            <person name="Manuell A."/>
            <person name="Tai V."/>
            <person name="Vallon O."/>
            <person name="Piganeau G."/>
            <person name="Jancek S."/>
            <person name="Heijde M."/>
            <person name="Jabbari K."/>
            <person name="Bowler C."/>
            <person name="Lohr M."/>
            <person name="Robbens S."/>
            <person name="Werner G."/>
            <person name="Dubchak I."/>
            <person name="Pazour G.J."/>
            <person name="Ren Q."/>
            <person name="Paulsen I."/>
            <person name="Delwiche C."/>
            <person name="Schmutz J."/>
            <person name="Rokhsar D."/>
            <person name="Van de Peer Y."/>
            <person name="Moreau H."/>
            <person name="Grigoriev I.V."/>
        </authorList>
    </citation>
    <scope>NUCLEOTIDE SEQUENCE [LARGE SCALE GENOMIC DNA]</scope>
    <source>
        <strain evidence="2 3">CCE9901</strain>
    </source>
</reference>
<dbReference type="eggNOG" id="KOG4391">
    <property type="taxonomic scope" value="Eukaryota"/>
</dbReference>
<feature type="transmembrane region" description="Helical" evidence="1">
    <location>
        <begin position="12"/>
        <end position="30"/>
    </location>
</feature>
<dbReference type="STRING" id="436017.A4RSU3"/>